<evidence type="ECO:0000313" key="3">
    <source>
        <dbReference type="EMBL" id="SIO52867.1"/>
    </source>
</evidence>
<feature type="domain" description="DUF1648" evidence="2">
    <location>
        <begin position="14"/>
        <end position="60"/>
    </location>
</feature>
<evidence type="ECO:0000256" key="1">
    <source>
        <dbReference type="SAM" id="Phobius"/>
    </source>
</evidence>
<dbReference type="STRING" id="536979.SAMN04488055_5310"/>
<dbReference type="RefSeq" id="WP_074242552.1">
    <property type="nucleotide sequence ID" value="NZ_FSRA01000002.1"/>
</dbReference>
<feature type="transmembrane region" description="Helical" evidence="1">
    <location>
        <begin position="128"/>
        <end position="146"/>
    </location>
</feature>
<dbReference type="AlphaFoldDB" id="A0A1N6K969"/>
<keyword evidence="4" id="KW-1185">Reference proteome</keyword>
<feature type="transmembrane region" description="Helical" evidence="1">
    <location>
        <begin position="101"/>
        <end position="122"/>
    </location>
</feature>
<keyword evidence="1" id="KW-1133">Transmembrane helix</keyword>
<dbReference type="InterPro" id="IPR025962">
    <property type="entry name" value="SdpI/YhfL"/>
</dbReference>
<dbReference type="Pfam" id="PF07853">
    <property type="entry name" value="DUF1648"/>
    <property type="match status" value="1"/>
</dbReference>
<dbReference type="GO" id="GO:0009636">
    <property type="term" value="P:response to toxic substance"/>
    <property type="evidence" value="ECO:0007669"/>
    <property type="project" value="TreeGrafter"/>
</dbReference>
<dbReference type="PANTHER" id="PTHR37810">
    <property type="entry name" value="IMMUNITY PROTEIN SDPI"/>
    <property type="match status" value="1"/>
</dbReference>
<keyword evidence="1" id="KW-0812">Transmembrane</keyword>
<dbReference type="PANTHER" id="PTHR37810:SF5">
    <property type="entry name" value="IMMUNITY PROTEIN SDPI"/>
    <property type="match status" value="1"/>
</dbReference>
<sequence>MKHPDYVKELLLLLLVFVPMVYLGVIWNSLPEIIPTNYNLNGVPDRVGDKQEFLLLMIFLFFTNGLLYFLFRYIPKPDENEEPATETTNHIKAYYRIRFRIHIYLAVFTTIIIYLVSVGRGIFLEKWVFIGVGLLISMIGLVLRNLKPNNFVGVRTPWTLQSDEIWLKVHAFAGKLWLYAGIVIIIAGMFLTVVSGVFMFIFAAMALAALPYIYSYRLFYVTHG</sequence>
<dbReference type="Proteomes" id="UP000185003">
    <property type="component" value="Unassembled WGS sequence"/>
</dbReference>
<keyword evidence="1" id="KW-0472">Membrane</keyword>
<organism evidence="3 4">
    <name type="scientific">Chitinophaga niabensis</name>
    <dbReference type="NCBI Taxonomy" id="536979"/>
    <lineage>
        <taxon>Bacteria</taxon>
        <taxon>Pseudomonadati</taxon>
        <taxon>Bacteroidota</taxon>
        <taxon>Chitinophagia</taxon>
        <taxon>Chitinophagales</taxon>
        <taxon>Chitinophagaceae</taxon>
        <taxon>Chitinophaga</taxon>
    </lineage>
</organism>
<dbReference type="InterPro" id="IPR012867">
    <property type="entry name" value="DUF1648"/>
</dbReference>
<name>A0A1N6K969_9BACT</name>
<accession>A0A1N6K969</accession>
<evidence type="ECO:0000313" key="4">
    <source>
        <dbReference type="Proteomes" id="UP000185003"/>
    </source>
</evidence>
<feature type="transmembrane region" description="Helical" evidence="1">
    <location>
        <begin position="176"/>
        <end position="209"/>
    </location>
</feature>
<reference evidence="3 4" key="1">
    <citation type="submission" date="2016-11" db="EMBL/GenBank/DDBJ databases">
        <authorList>
            <person name="Jaros S."/>
            <person name="Januszkiewicz K."/>
            <person name="Wedrychowicz H."/>
        </authorList>
    </citation>
    <scope>NUCLEOTIDE SEQUENCE [LARGE SCALE GENOMIC DNA]</scope>
    <source>
        <strain evidence="3 4">DSM 24787</strain>
    </source>
</reference>
<gene>
    <name evidence="3" type="ORF">SAMN04488055_5310</name>
</gene>
<dbReference type="InterPro" id="IPR026272">
    <property type="entry name" value="SdpI"/>
</dbReference>
<feature type="transmembrane region" description="Helical" evidence="1">
    <location>
        <begin position="53"/>
        <end position="71"/>
    </location>
</feature>
<dbReference type="EMBL" id="FSRA01000002">
    <property type="protein sequence ID" value="SIO52867.1"/>
    <property type="molecule type" value="Genomic_DNA"/>
</dbReference>
<evidence type="ECO:0000259" key="2">
    <source>
        <dbReference type="Pfam" id="PF07853"/>
    </source>
</evidence>
<dbReference type="Pfam" id="PF13630">
    <property type="entry name" value="SdpI"/>
    <property type="match status" value="1"/>
</dbReference>
<feature type="transmembrane region" description="Helical" evidence="1">
    <location>
        <begin position="12"/>
        <end position="30"/>
    </location>
</feature>
<dbReference type="OrthoDB" id="9808690at2"/>
<protein>
    <recommendedName>
        <fullName evidence="2">DUF1648 domain-containing protein</fullName>
    </recommendedName>
</protein>
<proteinExistence type="predicted"/>
<dbReference type="PIRSF" id="PIRSF038959">
    <property type="entry name" value="SdpI"/>
    <property type="match status" value="1"/>
</dbReference>